<evidence type="ECO:0000256" key="1">
    <source>
        <dbReference type="SAM" id="Phobius"/>
    </source>
</evidence>
<dbReference type="EMBL" id="CM015717">
    <property type="protein sequence ID" value="KAF3691136.1"/>
    <property type="molecule type" value="Genomic_DNA"/>
</dbReference>
<organism evidence="2 3">
    <name type="scientific">Channa argus</name>
    <name type="common">Northern snakehead</name>
    <name type="synonym">Ophicephalus argus</name>
    <dbReference type="NCBI Taxonomy" id="215402"/>
    <lineage>
        <taxon>Eukaryota</taxon>
        <taxon>Metazoa</taxon>
        <taxon>Chordata</taxon>
        <taxon>Craniata</taxon>
        <taxon>Vertebrata</taxon>
        <taxon>Euteleostomi</taxon>
        <taxon>Actinopterygii</taxon>
        <taxon>Neopterygii</taxon>
        <taxon>Teleostei</taxon>
        <taxon>Neoteleostei</taxon>
        <taxon>Acanthomorphata</taxon>
        <taxon>Anabantaria</taxon>
        <taxon>Anabantiformes</taxon>
        <taxon>Channoidei</taxon>
        <taxon>Channidae</taxon>
        <taxon>Channa</taxon>
    </lineage>
</organism>
<keyword evidence="1" id="KW-0472">Membrane</keyword>
<dbReference type="InterPro" id="IPR008983">
    <property type="entry name" value="Tumour_necrosis_fac-like_dom"/>
</dbReference>
<keyword evidence="1" id="KW-0812">Transmembrane</keyword>
<accession>A0A6G1PMA1</accession>
<name>A0A6G1PMA1_CHAAH</name>
<dbReference type="PROSITE" id="PS51257">
    <property type="entry name" value="PROKAR_LIPOPROTEIN"/>
    <property type="match status" value="1"/>
</dbReference>
<evidence type="ECO:0000313" key="2">
    <source>
        <dbReference type="EMBL" id="KAF3691136.1"/>
    </source>
</evidence>
<proteinExistence type="predicted"/>
<sequence length="180" mass="19755">MDAEGGRVVHRERRARKLAVVVALQNVMVIGCLLITLYVYWGVQTEPSEDIVHIKFDVISGNTGNVTLNFNSTQSKERMGMSGNKIDVKCTGPYILYMDVCYSNTGEVDTGILQLQVEGSTTPATSFPLQTSGEDCRGLHSIVFLRAGDKASVHWYASAYIKIKSASLGLSYLLGSQCYF</sequence>
<feature type="transmembrane region" description="Helical" evidence="1">
    <location>
        <begin position="18"/>
        <end position="41"/>
    </location>
</feature>
<evidence type="ECO:0000313" key="3">
    <source>
        <dbReference type="Proteomes" id="UP000503349"/>
    </source>
</evidence>
<reference evidence="3" key="2">
    <citation type="submission" date="2019-02" db="EMBL/GenBank/DDBJ databases">
        <title>Opniocepnalus argus Var Kimnra genome.</title>
        <authorList>
            <person name="Zhou C."/>
            <person name="Xiao S."/>
        </authorList>
    </citation>
    <scope>NUCLEOTIDE SEQUENCE [LARGE SCALE GENOMIC DNA]</scope>
</reference>
<keyword evidence="1" id="KW-1133">Transmembrane helix</keyword>
<protein>
    <recommendedName>
        <fullName evidence="4">TNF family profile domain-containing protein</fullName>
    </recommendedName>
</protein>
<dbReference type="Proteomes" id="UP000503349">
    <property type="component" value="Chromosome 6"/>
</dbReference>
<evidence type="ECO:0008006" key="4">
    <source>
        <dbReference type="Google" id="ProtNLM"/>
    </source>
</evidence>
<keyword evidence="3" id="KW-1185">Reference proteome</keyword>
<dbReference type="SUPFAM" id="SSF49842">
    <property type="entry name" value="TNF-like"/>
    <property type="match status" value="1"/>
</dbReference>
<dbReference type="AlphaFoldDB" id="A0A6G1PMA1"/>
<gene>
    <name evidence="2" type="ORF">EXN66_Car006810</name>
</gene>
<reference evidence="2 3" key="1">
    <citation type="submission" date="2019-02" db="EMBL/GenBank/DDBJ databases">
        <title>Opniocepnalus argus genome.</title>
        <authorList>
            <person name="Zhou C."/>
            <person name="Xiao S."/>
        </authorList>
    </citation>
    <scope>NUCLEOTIDE SEQUENCE [LARGE SCALE GENOMIC DNA]</scope>
    <source>
        <strain evidence="2">OARG1902GOOAL</strain>
        <tissue evidence="2">Muscle</tissue>
    </source>
</reference>